<protein>
    <submittedName>
        <fullName evidence="3">PAS domain S-box protein</fullName>
    </submittedName>
</protein>
<comment type="caution">
    <text evidence="3">The sequence shown here is derived from an EMBL/GenBank/DDBJ whole genome shotgun (WGS) entry which is preliminary data.</text>
</comment>
<dbReference type="Pfam" id="PF08448">
    <property type="entry name" value="PAS_4"/>
    <property type="match status" value="1"/>
</dbReference>
<dbReference type="PROSITE" id="PS50112">
    <property type="entry name" value="PAS"/>
    <property type="match status" value="3"/>
</dbReference>
<feature type="domain" description="PAS" evidence="1">
    <location>
        <begin position="387"/>
        <end position="467"/>
    </location>
</feature>
<dbReference type="Pfam" id="PF13426">
    <property type="entry name" value="PAS_9"/>
    <property type="match status" value="2"/>
</dbReference>
<accession>A0A6B3N884</accession>
<feature type="domain" description="PAC" evidence="2">
    <location>
        <begin position="468"/>
        <end position="522"/>
    </location>
</feature>
<dbReference type="AlphaFoldDB" id="A0A6B3N884"/>
<dbReference type="Gene3D" id="3.30.450.20">
    <property type="entry name" value="PAS domain"/>
    <property type="match status" value="3"/>
</dbReference>
<evidence type="ECO:0000259" key="1">
    <source>
        <dbReference type="PROSITE" id="PS50112"/>
    </source>
</evidence>
<evidence type="ECO:0000259" key="2">
    <source>
        <dbReference type="PROSITE" id="PS50113"/>
    </source>
</evidence>
<dbReference type="NCBIfam" id="TIGR00229">
    <property type="entry name" value="sensory_box"/>
    <property type="match status" value="3"/>
</dbReference>
<dbReference type="InterPro" id="IPR000700">
    <property type="entry name" value="PAS-assoc_C"/>
</dbReference>
<proteinExistence type="predicted"/>
<dbReference type="PANTHER" id="PTHR44757:SF2">
    <property type="entry name" value="BIOFILM ARCHITECTURE MAINTENANCE PROTEIN MBAA"/>
    <property type="match status" value="1"/>
</dbReference>
<dbReference type="InterPro" id="IPR035965">
    <property type="entry name" value="PAS-like_dom_sf"/>
</dbReference>
<dbReference type="CDD" id="cd00130">
    <property type="entry name" value="PAS"/>
    <property type="match status" value="3"/>
</dbReference>
<dbReference type="SMART" id="SM00086">
    <property type="entry name" value="PAC"/>
    <property type="match status" value="3"/>
</dbReference>
<dbReference type="InterPro" id="IPR013656">
    <property type="entry name" value="PAS_4"/>
</dbReference>
<dbReference type="InterPro" id="IPR001610">
    <property type="entry name" value="PAC"/>
</dbReference>
<sequence length="640" mass="72966">MKRKKLTFRLPEDLIEQIESRALATDRDRTAVVIELLRLGLETEEEESPKEDFKNLSQQIKAVDHKLAQLTQAVQLNSGELVSSQALISKDFCLSEKTIDHQTSYVASRLQSPTVIESDSINNYNTGDEFEQRRQSVLAAMIGQQARVFDQVLSAYPDPICVLDRLGRFTYVNYAIALLFQSEQNPMLGKNWQELDLPPELMKPLDTQRKRVLMSRRNATLEVEYTSYQGSYQYEYTLSPILDANNSVEAIICIARDITERSKVQTALRESEAKYRNLFESAHDSVFIIDAETQRVLNANWNAARRLGYTHAELLSLSARDIETPAAAESNCEIISQLQTKGSIVYESSYQHKNGTATPVEISSRVIEYEGRLAIQSFVREISKRKQAEEKLRLLELAVFHANDAIVITKADSPEPLDPQIVYVNSGFTKMTGYQPEEIIGKTPRILQGEKTNSTQKFKIKQALSKRQPVKAELINYRQDGSEFWVSLDIVPFANQEGRYTHFVAVQREITEQKQWELELQYSEKMFRTAVENMLNCLGIYSAVRDESNQIVDFKVKHLNLATCVCNNLTQEEQIGCSFGQLFPTELFEQFCLVVETGRPLMRESLIGDYTHSNKFMSPNSELRAAKLGDGFVATWRCCD</sequence>
<feature type="domain" description="PAS" evidence="1">
    <location>
        <begin position="145"/>
        <end position="216"/>
    </location>
</feature>
<dbReference type="EMBL" id="JAAHFQ010000125">
    <property type="protein sequence ID" value="NER27693.1"/>
    <property type="molecule type" value="Genomic_DNA"/>
</dbReference>
<organism evidence="3">
    <name type="scientific">Symploca sp. SIO1C4</name>
    <dbReference type="NCBI Taxonomy" id="2607765"/>
    <lineage>
        <taxon>Bacteria</taxon>
        <taxon>Bacillati</taxon>
        <taxon>Cyanobacteriota</taxon>
        <taxon>Cyanophyceae</taxon>
        <taxon>Coleofasciculales</taxon>
        <taxon>Coleofasciculaceae</taxon>
        <taxon>Symploca</taxon>
    </lineage>
</organism>
<dbReference type="SUPFAM" id="SSF55785">
    <property type="entry name" value="PYP-like sensor domain (PAS domain)"/>
    <property type="match status" value="4"/>
</dbReference>
<reference evidence="3" key="1">
    <citation type="submission" date="2019-11" db="EMBL/GenBank/DDBJ databases">
        <title>Genomic insights into an expanded diversity of filamentous marine cyanobacteria reveals the extraordinary biosynthetic potential of Moorea and Okeania.</title>
        <authorList>
            <person name="Ferreira Leao T."/>
            <person name="Wang M."/>
            <person name="Moss N."/>
            <person name="Da Silva R."/>
            <person name="Sanders J."/>
            <person name="Nurk S."/>
            <person name="Gurevich A."/>
            <person name="Humphrey G."/>
            <person name="Reher R."/>
            <person name="Zhu Q."/>
            <person name="Belda-Ferre P."/>
            <person name="Glukhov E."/>
            <person name="Rex R."/>
            <person name="Dorrestein P.C."/>
            <person name="Knight R."/>
            <person name="Pevzner P."/>
            <person name="Gerwick W.H."/>
            <person name="Gerwick L."/>
        </authorList>
    </citation>
    <scope>NUCLEOTIDE SEQUENCE</scope>
    <source>
        <strain evidence="3">SIO1C4</strain>
    </source>
</reference>
<dbReference type="PROSITE" id="PS50113">
    <property type="entry name" value="PAC"/>
    <property type="match status" value="2"/>
</dbReference>
<feature type="domain" description="PAC" evidence="2">
    <location>
        <begin position="219"/>
        <end position="270"/>
    </location>
</feature>
<dbReference type="InterPro" id="IPR000014">
    <property type="entry name" value="PAS"/>
</dbReference>
<dbReference type="PANTHER" id="PTHR44757">
    <property type="entry name" value="DIGUANYLATE CYCLASE DGCP"/>
    <property type="match status" value="1"/>
</dbReference>
<feature type="domain" description="PAS" evidence="1">
    <location>
        <begin position="271"/>
        <end position="316"/>
    </location>
</feature>
<gene>
    <name evidence="3" type="ORF">F6J89_08665</name>
</gene>
<evidence type="ECO:0000313" key="3">
    <source>
        <dbReference type="EMBL" id="NER27693.1"/>
    </source>
</evidence>
<name>A0A6B3N884_9CYAN</name>
<dbReference type="InterPro" id="IPR052155">
    <property type="entry name" value="Biofilm_reg_signaling"/>
</dbReference>
<dbReference type="SMART" id="SM00091">
    <property type="entry name" value="PAS"/>
    <property type="match status" value="3"/>
</dbReference>